<dbReference type="EMBL" id="JBHTAJ010000002">
    <property type="protein sequence ID" value="MFC7178252.1"/>
    <property type="molecule type" value="Genomic_DNA"/>
</dbReference>
<gene>
    <name evidence="2" type="ORF">ACFQMG_01595</name>
</gene>
<dbReference type="InterPro" id="IPR038727">
    <property type="entry name" value="NadR/Ttd14_AAA_dom"/>
</dbReference>
<evidence type="ECO:0000259" key="1">
    <source>
        <dbReference type="Pfam" id="PF13521"/>
    </source>
</evidence>
<dbReference type="Proteomes" id="UP001596435">
    <property type="component" value="Unassembled WGS sequence"/>
</dbReference>
<reference evidence="3" key="1">
    <citation type="journal article" date="2019" name="Int. J. Syst. Evol. Microbiol.">
        <title>The Global Catalogue of Microorganisms (GCM) 10K type strain sequencing project: providing services to taxonomists for standard genome sequencing and annotation.</title>
        <authorList>
            <consortium name="The Broad Institute Genomics Platform"/>
            <consortium name="The Broad Institute Genome Sequencing Center for Infectious Disease"/>
            <person name="Wu L."/>
            <person name="Ma J."/>
        </authorList>
    </citation>
    <scope>NUCLEOTIDE SEQUENCE [LARGE SCALE GENOMIC DNA]</scope>
    <source>
        <strain evidence="3">CGMCC 1.12859</strain>
    </source>
</reference>
<dbReference type="Pfam" id="PF13521">
    <property type="entry name" value="AAA_28"/>
    <property type="match status" value="1"/>
</dbReference>
<dbReference type="Gene3D" id="3.40.50.620">
    <property type="entry name" value="HUPs"/>
    <property type="match status" value="1"/>
</dbReference>
<dbReference type="RefSeq" id="WP_345708913.1">
    <property type="nucleotide sequence ID" value="NZ_BAABKV010000001.1"/>
</dbReference>
<dbReference type="SUPFAM" id="SSF52540">
    <property type="entry name" value="P-loop containing nucleoside triphosphate hydrolases"/>
    <property type="match status" value="1"/>
</dbReference>
<proteinExistence type="predicted"/>
<dbReference type="NCBIfam" id="TIGR00125">
    <property type="entry name" value="cyt_tran_rel"/>
    <property type="match status" value="1"/>
</dbReference>
<dbReference type="PANTHER" id="PTHR37512:SF1">
    <property type="entry name" value="NADR_TTD14 AAA DOMAIN-CONTAINING PROTEIN"/>
    <property type="match status" value="1"/>
</dbReference>
<comment type="caution">
    <text evidence="2">The sequence shown here is derived from an EMBL/GenBank/DDBJ whole genome shotgun (WGS) entry which is preliminary data.</text>
</comment>
<dbReference type="InterPro" id="IPR052735">
    <property type="entry name" value="NAD_biosynth-regulator"/>
</dbReference>
<evidence type="ECO:0000313" key="2">
    <source>
        <dbReference type="EMBL" id="MFC7178252.1"/>
    </source>
</evidence>
<organism evidence="2 3">
    <name type="scientific">Kitasatospora paranensis</name>
    <dbReference type="NCBI Taxonomy" id="258053"/>
    <lineage>
        <taxon>Bacteria</taxon>
        <taxon>Bacillati</taxon>
        <taxon>Actinomycetota</taxon>
        <taxon>Actinomycetes</taxon>
        <taxon>Kitasatosporales</taxon>
        <taxon>Streptomycetaceae</taxon>
        <taxon>Kitasatospora</taxon>
    </lineage>
</organism>
<accession>A0ABW2FPA8</accession>
<dbReference type="Gene3D" id="3.40.50.300">
    <property type="entry name" value="P-loop containing nucleotide triphosphate hydrolases"/>
    <property type="match status" value="1"/>
</dbReference>
<sequence>MSAEALPAPGRIAPGPSAQGRFAHGLVIGKFYPPHAGHHFLIRAAADACERVTVVVMAAACESIPLADRVAWIRERWAGEAHVAVVGIADDLPVDYDSADAWSGHVALMREAVAAAPPAAPVDAVFSSEPYGTELARRFDAVPVVLDTGRETFAVSGTKVRADPVGHWDELEPPVRGGLARRIVVVGAESTGTTTLSRDLAAALRGRGGPHALTRWVPEYGRELTVAKLAVARGLADPAGPLPTVFDLEWTDADFELVGRRQNDAEHRAARAGGPVLVCDTDTLATTVWQERYRGRATAPVRRLAEVLPPRSLYLLTSDEDVPFDDDGLRDGEHLRAWMTGRFREVLAAAAAPWTELRGDRATRLERALAAVDAVLADGWGLADPLG</sequence>
<protein>
    <submittedName>
        <fullName evidence="2">AAA family ATPase</fullName>
    </submittedName>
</protein>
<evidence type="ECO:0000313" key="3">
    <source>
        <dbReference type="Proteomes" id="UP001596435"/>
    </source>
</evidence>
<keyword evidence="3" id="KW-1185">Reference proteome</keyword>
<dbReference type="InterPro" id="IPR027417">
    <property type="entry name" value="P-loop_NTPase"/>
</dbReference>
<name>A0ABW2FPA8_9ACTN</name>
<feature type="domain" description="NadR/Ttd14 AAA" evidence="1">
    <location>
        <begin position="182"/>
        <end position="364"/>
    </location>
</feature>
<dbReference type="InterPro" id="IPR014729">
    <property type="entry name" value="Rossmann-like_a/b/a_fold"/>
</dbReference>
<dbReference type="InterPro" id="IPR004821">
    <property type="entry name" value="Cyt_trans-like"/>
</dbReference>
<dbReference type="PANTHER" id="PTHR37512">
    <property type="entry name" value="TRIFUNCTIONAL NAD BIOSYNTHESIS/REGULATOR PROTEIN NADR"/>
    <property type="match status" value="1"/>
</dbReference>
<dbReference type="SUPFAM" id="SSF52374">
    <property type="entry name" value="Nucleotidylyl transferase"/>
    <property type="match status" value="1"/>
</dbReference>